<accession>A0ABP3WL71</accession>
<proteinExistence type="predicted"/>
<evidence type="ECO:0000256" key="1">
    <source>
        <dbReference type="SAM" id="SignalP"/>
    </source>
</evidence>
<protein>
    <submittedName>
        <fullName evidence="2">DUF1302 domain-containing protein</fullName>
    </submittedName>
</protein>
<sequence>MKCGPLKFKKSPLAISIAAIATLAASSVQAGSWESGDWSVSFDSNFSFGTSIRVEERDFSLIGSSNHTNFDWSGYNAATNVKYPSSEVWANADGAYSTNGDLGNLNHDKGKAFSTIFKGTHELNIQYDNMGFFARGFYFYDFEQKNRGRAWSDPITGQTQDPCATEKSAEELCSDIRLLDAFFYADFDIGDMPVTVRVGDQVVSWGESTFIQHGINSTNPVDVTRARSPGAELKEVFIPVGMVFASIGLTQDLSLSAYYQYEWERSILPQAGSYFATNDFAGEGGQAQNIQLGFAGNPDINLDFLLQSLNGLGDALRSGADGSQIGQAYLAYPTKVAVRGFSDAAHTDADDQGQYGIKLSYYSEAMYNTEFSLYHLNYHSQRPLISGVTSNFTAASIQQDLGFLASRQITRDNITDLAAFTKTEFVYPEDLKLYGFSFNTNVGETALAGEIAYRVDEPLQIDDVELLYTAMPQQLANADLRPDLDGISQLVNIGRNVGSGESAQGYVVSDTIQAQITATHVFGPALGTDNLIVLGEVGYISIEDMPDQNVLRLNGPGTARSASIEPLRADDGSIISNREGLHIGLSNGPETNPFPTDYAWGYRMLAVADFNNVFSGINLRARATFSHDVEGTTPDPLFLFSEDVKSANLTFEFDYLSKFSAAFGYSAFWGGIGNANALSDRDFVSINFKYSI</sequence>
<reference evidence="3" key="1">
    <citation type="journal article" date="2019" name="Int. J. Syst. Evol. Microbiol.">
        <title>The Global Catalogue of Microorganisms (GCM) 10K type strain sequencing project: providing services to taxonomists for standard genome sequencing and annotation.</title>
        <authorList>
            <consortium name="The Broad Institute Genomics Platform"/>
            <consortium name="The Broad Institute Genome Sequencing Center for Infectious Disease"/>
            <person name="Wu L."/>
            <person name="Ma J."/>
        </authorList>
    </citation>
    <scope>NUCLEOTIDE SEQUENCE [LARGE SCALE GENOMIC DNA]</scope>
    <source>
        <strain evidence="3">JCM 15896</strain>
    </source>
</reference>
<evidence type="ECO:0000313" key="2">
    <source>
        <dbReference type="EMBL" id="GAA0852008.1"/>
    </source>
</evidence>
<organism evidence="2 3">
    <name type="scientific">Aliiglaciecola litoralis</name>
    <dbReference type="NCBI Taxonomy" id="582857"/>
    <lineage>
        <taxon>Bacteria</taxon>
        <taxon>Pseudomonadati</taxon>
        <taxon>Pseudomonadota</taxon>
        <taxon>Gammaproteobacteria</taxon>
        <taxon>Alteromonadales</taxon>
        <taxon>Alteromonadaceae</taxon>
        <taxon>Aliiglaciecola</taxon>
    </lineage>
</organism>
<name>A0ABP3WL71_9ALTE</name>
<keyword evidence="1" id="KW-0732">Signal</keyword>
<keyword evidence="3" id="KW-1185">Reference proteome</keyword>
<dbReference type="RefSeq" id="WP_343855586.1">
    <property type="nucleotide sequence ID" value="NZ_BAAAFD010000001.1"/>
</dbReference>
<comment type="caution">
    <text evidence="2">The sequence shown here is derived from an EMBL/GenBank/DDBJ whole genome shotgun (WGS) entry which is preliminary data.</text>
</comment>
<evidence type="ECO:0000313" key="3">
    <source>
        <dbReference type="Proteomes" id="UP001500359"/>
    </source>
</evidence>
<dbReference type="Proteomes" id="UP001500359">
    <property type="component" value="Unassembled WGS sequence"/>
</dbReference>
<feature type="signal peptide" evidence="1">
    <location>
        <begin position="1"/>
        <end position="30"/>
    </location>
</feature>
<dbReference type="InterPro" id="IPR010727">
    <property type="entry name" value="DUF1302"/>
</dbReference>
<dbReference type="EMBL" id="BAAAFD010000001">
    <property type="protein sequence ID" value="GAA0852008.1"/>
    <property type="molecule type" value="Genomic_DNA"/>
</dbReference>
<feature type="chain" id="PRO_5046454014" evidence="1">
    <location>
        <begin position="31"/>
        <end position="692"/>
    </location>
</feature>
<gene>
    <name evidence="2" type="ORF">GCM10009114_00820</name>
</gene>
<dbReference type="Pfam" id="PF06980">
    <property type="entry name" value="DUF1302"/>
    <property type="match status" value="1"/>
</dbReference>